<dbReference type="InParanoid" id="A0A168MLB5"/>
<comment type="subcellular location">
    <subcellularLocation>
        <location evidence="1">Nucleus</location>
    </subcellularLocation>
</comment>
<dbReference type="GO" id="GO:0000977">
    <property type="term" value="F:RNA polymerase II transcription regulatory region sequence-specific DNA binding"/>
    <property type="evidence" value="ECO:0007669"/>
    <property type="project" value="TreeGrafter"/>
</dbReference>
<evidence type="ECO:0000259" key="8">
    <source>
        <dbReference type="PROSITE" id="PS50217"/>
    </source>
</evidence>
<feature type="domain" description="BZIP" evidence="8">
    <location>
        <begin position="162"/>
        <end position="219"/>
    </location>
</feature>
<keyword evidence="6" id="KW-0175">Coiled coil</keyword>
<evidence type="ECO:0000313" key="9">
    <source>
        <dbReference type="EMBL" id="SAL98756.1"/>
    </source>
</evidence>
<dbReference type="OrthoDB" id="1939598at2759"/>
<keyword evidence="4" id="KW-0804">Transcription</keyword>
<dbReference type="EMBL" id="LT552351">
    <property type="protein sequence ID" value="SAL98756.1"/>
    <property type="molecule type" value="Genomic_DNA"/>
</dbReference>
<dbReference type="InterPro" id="IPR004827">
    <property type="entry name" value="bZIP"/>
</dbReference>
<organism evidence="9">
    <name type="scientific">Absidia glauca</name>
    <name type="common">Pin mould</name>
    <dbReference type="NCBI Taxonomy" id="4829"/>
    <lineage>
        <taxon>Eukaryota</taxon>
        <taxon>Fungi</taxon>
        <taxon>Fungi incertae sedis</taxon>
        <taxon>Mucoromycota</taxon>
        <taxon>Mucoromycotina</taxon>
        <taxon>Mucoromycetes</taxon>
        <taxon>Mucorales</taxon>
        <taxon>Cunninghamellaceae</taxon>
        <taxon>Absidia</taxon>
    </lineage>
</organism>
<dbReference type="PANTHER" id="PTHR13044:SF14">
    <property type="entry name" value="CRYPTOCEPHAL, ISOFORM A"/>
    <property type="match status" value="1"/>
</dbReference>
<dbReference type="InterPro" id="IPR046347">
    <property type="entry name" value="bZIP_sf"/>
</dbReference>
<protein>
    <recommendedName>
        <fullName evidence="8">BZIP domain-containing protein</fullName>
    </recommendedName>
</protein>
<dbReference type="PROSITE" id="PS50217">
    <property type="entry name" value="BZIP"/>
    <property type="match status" value="1"/>
</dbReference>
<evidence type="ECO:0000313" key="10">
    <source>
        <dbReference type="Proteomes" id="UP000078561"/>
    </source>
</evidence>
<evidence type="ECO:0000256" key="1">
    <source>
        <dbReference type="ARBA" id="ARBA00004123"/>
    </source>
</evidence>
<feature type="region of interest" description="Disordered" evidence="7">
    <location>
        <begin position="19"/>
        <end position="92"/>
    </location>
</feature>
<keyword evidence="5" id="KW-0539">Nucleus</keyword>
<keyword evidence="10" id="KW-1185">Reference proteome</keyword>
<gene>
    <name evidence="9" type="primary">ABSGL_04320.1 scaffold 5390</name>
</gene>
<evidence type="ECO:0000256" key="6">
    <source>
        <dbReference type="SAM" id="Coils"/>
    </source>
</evidence>
<dbReference type="Pfam" id="PF07716">
    <property type="entry name" value="bZIP_2"/>
    <property type="match status" value="1"/>
</dbReference>
<dbReference type="STRING" id="4829.A0A168MLB5"/>
<name>A0A168MLB5_ABSGL</name>
<evidence type="ECO:0000256" key="2">
    <source>
        <dbReference type="ARBA" id="ARBA00023015"/>
    </source>
</evidence>
<dbReference type="PANTHER" id="PTHR13044">
    <property type="entry name" value="ACTIVATING TRANSCRIPTION FACTOR ATF 4/5"/>
    <property type="match status" value="1"/>
</dbReference>
<evidence type="ECO:0000256" key="7">
    <source>
        <dbReference type="SAM" id="MobiDB-lite"/>
    </source>
</evidence>
<dbReference type="GO" id="GO:0005634">
    <property type="term" value="C:nucleus"/>
    <property type="evidence" value="ECO:0007669"/>
    <property type="project" value="UniProtKB-SubCell"/>
</dbReference>
<evidence type="ECO:0000256" key="4">
    <source>
        <dbReference type="ARBA" id="ARBA00023163"/>
    </source>
</evidence>
<evidence type="ECO:0000256" key="5">
    <source>
        <dbReference type="ARBA" id="ARBA00023242"/>
    </source>
</evidence>
<keyword evidence="2" id="KW-0805">Transcription regulation</keyword>
<dbReference type="AlphaFoldDB" id="A0A168MLB5"/>
<feature type="coiled-coil region" evidence="6">
    <location>
        <begin position="188"/>
        <end position="222"/>
    </location>
</feature>
<sequence>MKDTPLDLTLFSKAHFAMGNTEESSQDPTPFFFHATSSPSFPPPQDAPKATHFTETSNDKVAPLTDLSSLYKPYHPAESSSTSTSEGTPTFHAYDDPFMSMFVDPSTHHEAEFETPETPINANRRRRRSTTKGKAACKESTPTSSPRSEDAESDSDPFAILKRRRNTEASARFRVKKKMREQALRRTADETTLRSQQLQHRVNELEKEIKWLRELIVEKKKKEDRH</sequence>
<dbReference type="Proteomes" id="UP000078561">
    <property type="component" value="Unassembled WGS sequence"/>
</dbReference>
<feature type="region of interest" description="Disordered" evidence="7">
    <location>
        <begin position="108"/>
        <end position="172"/>
    </location>
</feature>
<dbReference type="PROSITE" id="PS00036">
    <property type="entry name" value="BZIP_BASIC"/>
    <property type="match status" value="1"/>
</dbReference>
<dbReference type="SUPFAM" id="SSF57959">
    <property type="entry name" value="Leucine zipper domain"/>
    <property type="match status" value="1"/>
</dbReference>
<evidence type="ECO:0000256" key="3">
    <source>
        <dbReference type="ARBA" id="ARBA00023125"/>
    </source>
</evidence>
<accession>A0A168MLB5</accession>
<dbReference type="CDD" id="cd14705">
    <property type="entry name" value="bZIP_Zip1"/>
    <property type="match status" value="1"/>
</dbReference>
<keyword evidence="3" id="KW-0238">DNA-binding</keyword>
<dbReference type="GO" id="GO:0001228">
    <property type="term" value="F:DNA-binding transcription activator activity, RNA polymerase II-specific"/>
    <property type="evidence" value="ECO:0007669"/>
    <property type="project" value="TreeGrafter"/>
</dbReference>
<reference evidence="9" key="1">
    <citation type="submission" date="2016-04" db="EMBL/GenBank/DDBJ databases">
        <authorList>
            <person name="Evans L.H."/>
            <person name="Alamgir A."/>
            <person name="Owens N."/>
            <person name="Weber N.D."/>
            <person name="Virtaneva K."/>
            <person name="Barbian K."/>
            <person name="Babar A."/>
            <person name="Rosenke K."/>
        </authorList>
    </citation>
    <scope>NUCLEOTIDE SEQUENCE [LARGE SCALE GENOMIC DNA]</scope>
    <source>
        <strain evidence="9">CBS 101.48</strain>
    </source>
</reference>
<dbReference type="Gene3D" id="1.20.5.170">
    <property type="match status" value="1"/>
</dbReference>
<proteinExistence type="predicted"/>